<name>A0A8J3T7D1_9ACTN</name>
<reference evidence="6" key="1">
    <citation type="submission" date="2021-01" db="EMBL/GenBank/DDBJ databases">
        <title>Whole genome shotgun sequence of Planosporangium mesophilum NBRC 109066.</title>
        <authorList>
            <person name="Komaki H."/>
            <person name="Tamura T."/>
        </authorList>
    </citation>
    <scope>NUCLEOTIDE SEQUENCE</scope>
    <source>
        <strain evidence="6">NBRC 109066</strain>
    </source>
</reference>
<keyword evidence="3 4" id="KW-0349">Heme</keyword>
<dbReference type="SUPFAM" id="SSF48264">
    <property type="entry name" value="Cytochrome P450"/>
    <property type="match status" value="1"/>
</dbReference>
<dbReference type="InterPro" id="IPR017972">
    <property type="entry name" value="Cyt_P450_CS"/>
</dbReference>
<accession>A0A8J3T7D1</accession>
<dbReference type="GO" id="GO:0004497">
    <property type="term" value="F:monooxygenase activity"/>
    <property type="evidence" value="ECO:0007669"/>
    <property type="project" value="UniProtKB-KW"/>
</dbReference>
<proteinExistence type="inferred from homology"/>
<dbReference type="PROSITE" id="PS00086">
    <property type="entry name" value="CYTOCHROME_P450"/>
    <property type="match status" value="1"/>
</dbReference>
<dbReference type="InterPro" id="IPR050121">
    <property type="entry name" value="Cytochrome_P450_monoxygenase"/>
</dbReference>
<comment type="caution">
    <text evidence="6">The sequence shown here is derived from an EMBL/GenBank/DDBJ whole genome shotgun (WGS) entry which is preliminary data.</text>
</comment>
<dbReference type="GO" id="GO:0016705">
    <property type="term" value="F:oxidoreductase activity, acting on paired donors, with incorporation or reduction of molecular oxygen"/>
    <property type="evidence" value="ECO:0007669"/>
    <property type="project" value="InterPro"/>
</dbReference>
<dbReference type="GO" id="GO:0020037">
    <property type="term" value="F:heme binding"/>
    <property type="evidence" value="ECO:0007669"/>
    <property type="project" value="InterPro"/>
</dbReference>
<keyword evidence="3 4" id="KW-0408">Iron</keyword>
<dbReference type="PANTHER" id="PTHR24305">
    <property type="entry name" value="CYTOCHROME P450"/>
    <property type="match status" value="1"/>
</dbReference>
<dbReference type="EMBL" id="BOON01000001">
    <property type="protein sequence ID" value="GII20461.1"/>
    <property type="molecule type" value="Genomic_DNA"/>
</dbReference>
<keyword evidence="3 4" id="KW-0479">Metal-binding</keyword>
<evidence type="ECO:0000256" key="2">
    <source>
        <dbReference type="ARBA" id="ARBA00010617"/>
    </source>
</evidence>
<dbReference type="Gene3D" id="1.10.630.10">
    <property type="entry name" value="Cytochrome P450"/>
    <property type="match status" value="1"/>
</dbReference>
<feature type="region of interest" description="Disordered" evidence="5">
    <location>
        <begin position="1"/>
        <end position="20"/>
    </location>
</feature>
<evidence type="ECO:0000256" key="4">
    <source>
        <dbReference type="RuleBase" id="RU000461"/>
    </source>
</evidence>
<evidence type="ECO:0000256" key="5">
    <source>
        <dbReference type="SAM" id="MobiDB-lite"/>
    </source>
</evidence>
<dbReference type="Pfam" id="PF00067">
    <property type="entry name" value="p450"/>
    <property type="match status" value="2"/>
</dbReference>
<dbReference type="GO" id="GO:0005506">
    <property type="term" value="F:iron ion binding"/>
    <property type="evidence" value="ECO:0007669"/>
    <property type="project" value="InterPro"/>
</dbReference>
<evidence type="ECO:0000313" key="6">
    <source>
        <dbReference type="EMBL" id="GII20461.1"/>
    </source>
</evidence>
<dbReference type="PRINTS" id="PR00463">
    <property type="entry name" value="EP450I"/>
</dbReference>
<dbReference type="InterPro" id="IPR002401">
    <property type="entry name" value="Cyt_P450_E_grp-I"/>
</dbReference>
<evidence type="ECO:0000313" key="7">
    <source>
        <dbReference type="Proteomes" id="UP000599074"/>
    </source>
</evidence>
<feature type="binding site" description="axial binding residue" evidence="3">
    <location>
        <position position="396"/>
    </location>
    <ligand>
        <name>heme</name>
        <dbReference type="ChEBI" id="CHEBI:30413"/>
    </ligand>
    <ligandPart>
        <name>Fe</name>
        <dbReference type="ChEBI" id="CHEBI:18248"/>
    </ligandPart>
</feature>
<dbReference type="InterPro" id="IPR036396">
    <property type="entry name" value="Cyt_P450_sf"/>
</dbReference>
<dbReference type="InterPro" id="IPR001128">
    <property type="entry name" value="Cyt_P450"/>
</dbReference>
<sequence length="454" mass="50303">MIFMTTTESAATGSGAPPAAIPGPAGSRLLGMASALRRDLLGTMLDGFHRYGDLVTYRIGPRWERLGPPAVAVHHPDGVRQVLTNPQVFGRRTAGFEVLTEMLGAGLLTSDGDLWKRQRRTLQPLFTPRRVTGYTDLMTAEAERVARHRPGAVDLHQLMQVYTLRVVGRALFGDEVDDVVPDLQRLVPLASDLSLARSMQILRLPLDYPTPRNRRFRRVSAEMYAIVDRILARRAGVVDGSGAGDDMLSRLRAARDPETGQPLSAQEIRDQVLVFLLAGHETTAGALTFTLHLLGRHPEIQERVATGDPDLVRATVLEGMRLYPPAHTTERRASVDTEIAGHRIVRGTPVLVSPWVTHRHPGCWPDPERFDPERFLGEHDRPRYAYFPFGGGPRSCIGEHFAMLEATVLLGTLLARYRVESLDARMRLEPLITLRPAEPVRAVLHARQAAGRST</sequence>
<evidence type="ECO:0000256" key="1">
    <source>
        <dbReference type="ARBA" id="ARBA00001971"/>
    </source>
</evidence>
<dbReference type="AlphaFoldDB" id="A0A8J3T7D1"/>
<comment type="cofactor">
    <cofactor evidence="1 3">
        <name>heme</name>
        <dbReference type="ChEBI" id="CHEBI:30413"/>
    </cofactor>
</comment>
<protein>
    <submittedName>
        <fullName evidence="6">Cytochrome P450</fullName>
    </submittedName>
</protein>
<dbReference type="PANTHER" id="PTHR24305:SF166">
    <property type="entry name" value="CYTOCHROME P450 12A4, MITOCHONDRIAL-RELATED"/>
    <property type="match status" value="1"/>
</dbReference>
<keyword evidence="4" id="KW-0560">Oxidoreductase</keyword>
<comment type="similarity">
    <text evidence="2 4">Belongs to the cytochrome P450 family.</text>
</comment>
<gene>
    <name evidence="6" type="ORF">Pme01_00580</name>
</gene>
<dbReference type="PRINTS" id="PR00385">
    <property type="entry name" value="P450"/>
</dbReference>
<dbReference type="Proteomes" id="UP000599074">
    <property type="component" value="Unassembled WGS sequence"/>
</dbReference>
<evidence type="ECO:0000256" key="3">
    <source>
        <dbReference type="PIRSR" id="PIRSR602401-1"/>
    </source>
</evidence>
<organism evidence="6 7">
    <name type="scientific">Planosporangium mesophilum</name>
    <dbReference type="NCBI Taxonomy" id="689768"/>
    <lineage>
        <taxon>Bacteria</taxon>
        <taxon>Bacillati</taxon>
        <taxon>Actinomycetota</taxon>
        <taxon>Actinomycetes</taxon>
        <taxon>Micromonosporales</taxon>
        <taxon>Micromonosporaceae</taxon>
        <taxon>Planosporangium</taxon>
    </lineage>
</organism>
<keyword evidence="7" id="KW-1185">Reference proteome</keyword>
<keyword evidence="4" id="KW-0503">Monooxygenase</keyword>